<reference evidence="2" key="1">
    <citation type="submission" date="2016-01" db="EMBL/GenBank/DDBJ databases">
        <authorList>
            <person name="Peeters C."/>
        </authorList>
    </citation>
    <scope>NUCLEOTIDE SEQUENCE</scope>
    <source>
        <strain evidence="2">LMG 29321</strain>
    </source>
</reference>
<evidence type="ECO:0000313" key="2">
    <source>
        <dbReference type="EMBL" id="SAL07373.1"/>
    </source>
</evidence>
<feature type="compositionally biased region" description="Basic and acidic residues" evidence="1">
    <location>
        <begin position="163"/>
        <end position="188"/>
    </location>
</feature>
<organism evidence="2 3">
    <name type="scientific">Caballeronia calidae</name>
    <dbReference type="NCBI Taxonomy" id="1777139"/>
    <lineage>
        <taxon>Bacteria</taxon>
        <taxon>Pseudomonadati</taxon>
        <taxon>Pseudomonadota</taxon>
        <taxon>Betaproteobacteria</taxon>
        <taxon>Burkholderiales</taxon>
        <taxon>Burkholderiaceae</taxon>
        <taxon>Caballeronia</taxon>
    </lineage>
</organism>
<evidence type="ECO:0000313" key="3">
    <source>
        <dbReference type="Proteomes" id="UP000071859"/>
    </source>
</evidence>
<evidence type="ECO:0000256" key="1">
    <source>
        <dbReference type="SAM" id="MobiDB-lite"/>
    </source>
</evidence>
<name>A0A158EKP9_9BURK</name>
<sequence length="670" mass="75612">MSEKLKAHPISKVVASLHAYPTPTTNVPDLVAREAAKRELTRRFNTADISRDGAAKKLFEQRLEFAQWVGDKSALHERSFLKGNGGQTLGVFGYASNDAGRAVIALLEESILGNPIDRSILFPSQVIVDALKIADTPDNPSRIKNVIQTWLDVRGLSGLYTTPKKEPGKELKKEPGKEPENMPGKEPEKKEVDAALSAVQTPEAFRRALKIGVPEKQEEFWAWRYATKFKEALQNGLQQQDSGLAAKVVDYFLWTGDMPKVEQLPSVPQSVREQLNSRWPFFEAALSYSGPTAAQAKNRAAVQEELKQVLMGKTEFISDKWSARFLSQLKPVGTDESLVERRRTILQSLGSVSGDESERDAIKQIFSLHSLKYDELTDENRLSWACAHFRKLGLQDQFIKERESISKKLMGKYIEEDFYDKLSTIADRLAEQKMRGQLETLLTKACNGDLDALFGLYVEEYLADPGSDAQNIAMIYWSRRESGQAQNDDEILKKWLIRYDEESSEFYTIFDLNDDGAGRMNSVAEAVADALNQRGTEQFIEKMEKADAIDNLDATQKFSILERLHNEGLKKQGHKFCDRIADIITKIYRSLSIDEQAECREQILKHWNIEYDADSDEFSEIFDLGETSNSGDAAMNRMAAAIAEAMNGNEESVLKERSLPDLWTYLAESE</sequence>
<comment type="caution">
    <text evidence="2">The sequence shown here is derived from an EMBL/GenBank/DDBJ whole genome shotgun (WGS) entry which is preliminary data.</text>
</comment>
<protein>
    <submittedName>
        <fullName evidence="2">Uncharacterized protein</fullName>
    </submittedName>
</protein>
<dbReference type="EMBL" id="FCOX02000211">
    <property type="protein sequence ID" value="SAL07373.1"/>
    <property type="molecule type" value="Genomic_DNA"/>
</dbReference>
<proteinExistence type="predicted"/>
<dbReference type="AlphaFoldDB" id="A0A158EKP9"/>
<keyword evidence="3" id="KW-1185">Reference proteome</keyword>
<dbReference type="Proteomes" id="UP000071859">
    <property type="component" value="Unassembled WGS sequence"/>
</dbReference>
<accession>A0A158EKP9</accession>
<feature type="region of interest" description="Disordered" evidence="1">
    <location>
        <begin position="161"/>
        <end position="188"/>
    </location>
</feature>
<gene>
    <name evidence="2" type="ORF">AWB78_08556</name>
</gene>